<sequence length="131" mass="13519">MATTVTFQNGPCGCCGDSGNCESCCITACCPCYSFYKAAEDIGDDNGVLYCVGTLLGFGCCVLTVLGDKVAQEANITDHGMGKSAMCACFEYCVCYSCAVANEAALIKAKKDAAVPAAPVATEAEKMDDRA</sequence>
<proteinExistence type="predicted"/>
<accession>A0A1E7FFE9</accession>
<dbReference type="KEGG" id="fcy:FRACYDRAFT_269140"/>
<dbReference type="InParanoid" id="A0A1E7FFE9"/>
<keyword evidence="2" id="KW-1185">Reference proteome</keyword>
<dbReference type="Proteomes" id="UP000095751">
    <property type="component" value="Unassembled WGS sequence"/>
</dbReference>
<dbReference type="AlphaFoldDB" id="A0A1E7FFE9"/>
<reference evidence="1 2" key="1">
    <citation type="submission" date="2016-09" db="EMBL/GenBank/DDBJ databases">
        <title>Extensive genetic diversity and differential bi-allelic expression allows diatom success in the polar Southern Ocean.</title>
        <authorList>
            <consortium name="DOE Joint Genome Institute"/>
            <person name="Mock T."/>
            <person name="Otillar R.P."/>
            <person name="Strauss J."/>
            <person name="Dupont C."/>
            <person name="Frickenhaus S."/>
            <person name="Maumus F."/>
            <person name="Mcmullan M."/>
            <person name="Sanges R."/>
            <person name="Schmutz J."/>
            <person name="Toseland A."/>
            <person name="Valas R."/>
            <person name="Veluchamy A."/>
            <person name="Ward B.J."/>
            <person name="Allen A."/>
            <person name="Barry K."/>
            <person name="Falciatore A."/>
            <person name="Ferrante M."/>
            <person name="Fortunato A.E."/>
            <person name="Gloeckner G."/>
            <person name="Gruber A."/>
            <person name="Hipkin R."/>
            <person name="Janech M."/>
            <person name="Kroth P."/>
            <person name="Leese F."/>
            <person name="Lindquist E."/>
            <person name="Lyon B.R."/>
            <person name="Martin J."/>
            <person name="Mayer C."/>
            <person name="Parker M."/>
            <person name="Quesneville H."/>
            <person name="Raymond J."/>
            <person name="Uhlig C."/>
            <person name="Valentin K.U."/>
            <person name="Worden A.Z."/>
            <person name="Armbrust E.V."/>
            <person name="Bowler C."/>
            <person name="Green B."/>
            <person name="Moulton V."/>
            <person name="Van Oosterhout C."/>
            <person name="Grigoriev I."/>
        </authorList>
    </citation>
    <scope>NUCLEOTIDE SEQUENCE [LARGE SCALE GENOMIC DNA]</scope>
    <source>
        <strain evidence="1 2">CCMP1102</strain>
    </source>
</reference>
<dbReference type="EMBL" id="KV784358">
    <property type="protein sequence ID" value="OEU16902.1"/>
    <property type="molecule type" value="Genomic_DNA"/>
</dbReference>
<dbReference type="OrthoDB" id="51207at2759"/>
<organism evidence="1 2">
    <name type="scientific">Fragilariopsis cylindrus CCMP1102</name>
    <dbReference type="NCBI Taxonomy" id="635003"/>
    <lineage>
        <taxon>Eukaryota</taxon>
        <taxon>Sar</taxon>
        <taxon>Stramenopiles</taxon>
        <taxon>Ochrophyta</taxon>
        <taxon>Bacillariophyta</taxon>
        <taxon>Bacillariophyceae</taxon>
        <taxon>Bacillariophycidae</taxon>
        <taxon>Bacillariales</taxon>
        <taxon>Bacillariaceae</taxon>
        <taxon>Fragilariopsis</taxon>
    </lineage>
</organism>
<protein>
    <recommendedName>
        <fullName evidence="3">PLAC8-domain-containing protein</fullName>
    </recommendedName>
</protein>
<evidence type="ECO:0008006" key="3">
    <source>
        <dbReference type="Google" id="ProtNLM"/>
    </source>
</evidence>
<evidence type="ECO:0000313" key="2">
    <source>
        <dbReference type="Proteomes" id="UP000095751"/>
    </source>
</evidence>
<evidence type="ECO:0000313" key="1">
    <source>
        <dbReference type="EMBL" id="OEU16902.1"/>
    </source>
</evidence>
<gene>
    <name evidence="1" type="ORF">FRACYDRAFT_269140</name>
</gene>
<name>A0A1E7FFE9_9STRA</name>